<protein>
    <submittedName>
        <fullName evidence="3">Uncharacterized protein</fullName>
    </submittedName>
</protein>
<keyword evidence="2" id="KW-0732">Signal</keyword>
<gene>
    <name evidence="3" type="ORF">Slin15195_G075540</name>
</gene>
<keyword evidence="4" id="KW-1185">Reference proteome</keyword>
<evidence type="ECO:0000256" key="1">
    <source>
        <dbReference type="SAM" id="MobiDB-lite"/>
    </source>
</evidence>
<dbReference type="EMBL" id="CP099423">
    <property type="protein sequence ID" value="USW54235.1"/>
    <property type="molecule type" value="Genomic_DNA"/>
</dbReference>
<dbReference type="AlphaFoldDB" id="A0A9Q9AXE8"/>
<evidence type="ECO:0000256" key="2">
    <source>
        <dbReference type="SAM" id="SignalP"/>
    </source>
</evidence>
<evidence type="ECO:0000313" key="4">
    <source>
        <dbReference type="Proteomes" id="UP001056384"/>
    </source>
</evidence>
<name>A0A9Q9AXE8_9PEZI</name>
<feature type="region of interest" description="Disordered" evidence="1">
    <location>
        <begin position="232"/>
        <end position="264"/>
    </location>
</feature>
<evidence type="ECO:0000313" key="3">
    <source>
        <dbReference type="EMBL" id="USW54235.1"/>
    </source>
</evidence>
<sequence>MKFAIVSGILLGASSAIALPKKEPSFKPDSEDAAQSYIAAAIEPAANKRCTDWSLEKTEKNTYYPTCDNWELDISQQDDYVLVGTRLIHGRCGHWEVIVQENKIISHCTDVKLHESSNKIIDTLPKLDLAHETRDAKKEPSFKPDFPPSLTYVDTAIEQAGDKKCGTWSLDQNEQKVLWPKCDLWVYEPAGHQDYVLVGTKITSGRCEKWTIRTPSNQVIPECEKPHTAEKAVLQDRQAESQSEDPSDPEGNAVFSDQKRDAIP</sequence>
<proteinExistence type="predicted"/>
<feature type="signal peptide" evidence="2">
    <location>
        <begin position="1"/>
        <end position="18"/>
    </location>
</feature>
<dbReference type="Proteomes" id="UP001056384">
    <property type="component" value="Chromosome 6"/>
</dbReference>
<feature type="chain" id="PRO_5040133830" evidence="2">
    <location>
        <begin position="19"/>
        <end position="264"/>
    </location>
</feature>
<organism evidence="3 4">
    <name type="scientific">Septoria linicola</name>
    <dbReference type="NCBI Taxonomy" id="215465"/>
    <lineage>
        <taxon>Eukaryota</taxon>
        <taxon>Fungi</taxon>
        <taxon>Dikarya</taxon>
        <taxon>Ascomycota</taxon>
        <taxon>Pezizomycotina</taxon>
        <taxon>Dothideomycetes</taxon>
        <taxon>Dothideomycetidae</taxon>
        <taxon>Mycosphaerellales</taxon>
        <taxon>Mycosphaerellaceae</taxon>
        <taxon>Septoria</taxon>
    </lineage>
</organism>
<reference evidence="3" key="1">
    <citation type="submission" date="2022-06" db="EMBL/GenBank/DDBJ databases">
        <title>Complete genome sequences of two strains of the flax pathogen Septoria linicola.</title>
        <authorList>
            <person name="Lapalu N."/>
            <person name="Simon A."/>
            <person name="Demenou B."/>
            <person name="Paumier D."/>
            <person name="Guillot M.-P."/>
            <person name="Gout L."/>
            <person name="Valade R."/>
        </authorList>
    </citation>
    <scope>NUCLEOTIDE SEQUENCE</scope>
    <source>
        <strain evidence="3">SE15195</strain>
    </source>
</reference>
<accession>A0A9Q9AXE8</accession>